<protein>
    <submittedName>
        <fullName evidence="2">Uncharacterized protein</fullName>
    </submittedName>
</protein>
<evidence type="ECO:0000313" key="3">
    <source>
        <dbReference type="Proteomes" id="UP001165065"/>
    </source>
</evidence>
<feature type="compositionally biased region" description="Basic and acidic residues" evidence="1">
    <location>
        <begin position="206"/>
        <end position="254"/>
    </location>
</feature>
<feature type="region of interest" description="Disordered" evidence="1">
    <location>
        <begin position="164"/>
        <end position="187"/>
    </location>
</feature>
<evidence type="ECO:0000256" key="1">
    <source>
        <dbReference type="SAM" id="MobiDB-lite"/>
    </source>
</evidence>
<keyword evidence="3" id="KW-1185">Reference proteome</keyword>
<sequence length="418" mass="48835">MDGRGAGLYNGLPLNTTSLGLLALDEEGGRVPEKEDGTPSEVLSDVMVRLRQLMSVLETQYGGESILLVFNDGVTGGVLMAAMAGEGLEKGWKAEMEPGEVWGDVDQRFAKDLLNDKKRMERYKKRLERGKVELGRMRRMEENGTIRTIEEVEFEEGLVESARLEEDKNRREAEEEKREMEEGERRRVMAEDDRIMKIKEQEMRREEVRVERMKKVEEDKRRREEVRRERERSNEEDRRARKEEQERLEEKRALDAVNSDGDKGGMGLVGTIGGLGAAAVGIVVAGADGGRTKEEIEKREEDIRKKEEEVEARNKARIEEERREREKVEMVEKRKREEEEEASRRIREEKEKAAKDEEEKILARNMKEERFQKRLVEEERERREEEEKFKKIVENEDDGFDAYTDNLQNLLADDEELP</sequence>
<comment type="caution">
    <text evidence="2">The sequence shown here is derived from an EMBL/GenBank/DDBJ whole genome shotgun (WGS) entry which is preliminary data.</text>
</comment>
<evidence type="ECO:0000313" key="2">
    <source>
        <dbReference type="EMBL" id="GMI46313.1"/>
    </source>
</evidence>
<dbReference type="PANTHER" id="PTHR47580:SF1">
    <property type="entry name" value="PHOSPHOGLYCERATE MUTASE FAMILY PROTEIN"/>
    <property type="match status" value="1"/>
</dbReference>
<accession>A0A9W7GL64</accession>
<feature type="region of interest" description="Disordered" evidence="1">
    <location>
        <begin position="285"/>
        <end position="357"/>
    </location>
</feature>
<dbReference type="Proteomes" id="UP001165065">
    <property type="component" value="Unassembled WGS sequence"/>
</dbReference>
<proteinExistence type="predicted"/>
<organism evidence="2 3">
    <name type="scientific">Triparma columacea</name>
    <dbReference type="NCBI Taxonomy" id="722753"/>
    <lineage>
        <taxon>Eukaryota</taxon>
        <taxon>Sar</taxon>
        <taxon>Stramenopiles</taxon>
        <taxon>Ochrophyta</taxon>
        <taxon>Bolidophyceae</taxon>
        <taxon>Parmales</taxon>
        <taxon>Triparmaceae</taxon>
        <taxon>Triparma</taxon>
    </lineage>
</organism>
<feature type="compositionally biased region" description="Basic and acidic residues" evidence="1">
    <location>
        <begin position="290"/>
        <end position="357"/>
    </location>
</feature>
<dbReference type="PANTHER" id="PTHR47580">
    <property type="entry name" value="PHOSPHOGLYCERATE MUTASE FAMILY PROTEIN"/>
    <property type="match status" value="1"/>
</dbReference>
<reference evidence="3" key="1">
    <citation type="journal article" date="2023" name="Commun. Biol.">
        <title>Genome analysis of Parmales, the sister group of diatoms, reveals the evolutionary specialization of diatoms from phago-mixotrophs to photoautotrophs.</title>
        <authorList>
            <person name="Ban H."/>
            <person name="Sato S."/>
            <person name="Yoshikawa S."/>
            <person name="Yamada K."/>
            <person name="Nakamura Y."/>
            <person name="Ichinomiya M."/>
            <person name="Sato N."/>
            <person name="Blanc-Mathieu R."/>
            <person name="Endo H."/>
            <person name="Kuwata A."/>
            <person name="Ogata H."/>
        </authorList>
    </citation>
    <scope>NUCLEOTIDE SEQUENCE [LARGE SCALE GENOMIC DNA]</scope>
</reference>
<gene>
    <name evidence="2" type="ORF">TrCOL_g2785</name>
</gene>
<dbReference type="AlphaFoldDB" id="A0A9W7GL64"/>
<feature type="region of interest" description="Disordered" evidence="1">
    <location>
        <begin position="206"/>
        <end position="267"/>
    </location>
</feature>
<name>A0A9W7GL64_9STRA</name>
<dbReference type="OrthoDB" id="4531at2759"/>
<dbReference type="EMBL" id="BRYA01000292">
    <property type="protein sequence ID" value="GMI46313.1"/>
    <property type="molecule type" value="Genomic_DNA"/>
</dbReference>